<reference evidence="1" key="2">
    <citation type="submission" date="2020-09" db="EMBL/GenBank/DDBJ databases">
        <authorList>
            <person name="Sun Q."/>
            <person name="Ohkuma M."/>
        </authorList>
    </citation>
    <scope>NUCLEOTIDE SEQUENCE</scope>
    <source>
        <strain evidence="1">JCM 3090</strain>
    </source>
</reference>
<sequence length="102" mass="10650">MDQLTEERDPLEILRAVDASAADKALSAALEDLQTAAEVRAAASARPTDGGEAVIRRARASGRTVAIVSNNSEAAVLAYLRRVGLVDSIDGWSAGCTPSRRG</sequence>
<name>A0A8J3F8Q6_9ACTN</name>
<keyword evidence="2" id="KW-1185">Reference proteome</keyword>
<accession>A0A8J3F8Q6</accession>
<proteinExistence type="predicted"/>
<protein>
    <submittedName>
        <fullName evidence="1">Uncharacterized protein</fullName>
    </submittedName>
</protein>
<dbReference type="Proteomes" id="UP000649739">
    <property type="component" value="Unassembled WGS sequence"/>
</dbReference>
<organism evidence="1 2">
    <name type="scientific">Pilimelia anulata</name>
    <dbReference type="NCBI Taxonomy" id="53371"/>
    <lineage>
        <taxon>Bacteria</taxon>
        <taxon>Bacillati</taxon>
        <taxon>Actinomycetota</taxon>
        <taxon>Actinomycetes</taxon>
        <taxon>Micromonosporales</taxon>
        <taxon>Micromonosporaceae</taxon>
        <taxon>Pilimelia</taxon>
    </lineage>
</organism>
<dbReference type="CDD" id="cd01427">
    <property type="entry name" value="HAD_like"/>
    <property type="match status" value="1"/>
</dbReference>
<comment type="caution">
    <text evidence="1">The sequence shown here is derived from an EMBL/GenBank/DDBJ whole genome shotgun (WGS) entry which is preliminary data.</text>
</comment>
<evidence type="ECO:0000313" key="2">
    <source>
        <dbReference type="Proteomes" id="UP000649739"/>
    </source>
</evidence>
<evidence type="ECO:0000313" key="1">
    <source>
        <dbReference type="EMBL" id="GGJ89089.1"/>
    </source>
</evidence>
<dbReference type="InterPro" id="IPR036412">
    <property type="entry name" value="HAD-like_sf"/>
</dbReference>
<dbReference type="EMBL" id="BMQB01000003">
    <property type="protein sequence ID" value="GGJ89089.1"/>
    <property type="molecule type" value="Genomic_DNA"/>
</dbReference>
<dbReference type="Gene3D" id="1.10.150.240">
    <property type="entry name" value="Putative phosphatase, domain 2"/>
    <property type="match status" value="1"/>
</dbReference>
<gene>
    <name evidence="1" type="ORF">GCM10010123_18320</name>
</gene>
<dbReference type="AlphaFoldDB" id="A0A8J3F8Q6"/>
<dbReference type="InterPro" id="IPR023198">
    <property type="entry name" value="PGP-like_dom2"/>
</dbReference>
<dbReference type="SUPFAM" id="SSF56784">
    <property type="entry name" value="HAD-like"/>
    <property type="match status" value="1"/>
</dbReference>
<reference evidence="1" key="1">
    <citation type="journal article" date="2014" name="Int. J. Syst. Evol. Microbiol.">
        <title>Complete genome sequence of Corynebacterium casei LMG S-19264T (=DSM 44701T), isolated from a smear-ripened cheese.</title>
        <authorList>
            <consortium name="US DOE Joint Genome Institute (JGI-PGF)"/>
            <person name="Walter F."/>
            <person name="Albersmeier A."/>
            <person name="Kalinowski J."/>
            <person name="Ruckert C."/>
        </authorList>
    </citation>
    <scope>NUCLEOTIDE SEQUENCE</scope>
    <source>
        <strain evidence="1">JCM 3090</strain>
    </source>
</reference>
<dbReference type="RefSeq" id="WP_229783454.1">
    <property type="nucleotide sequence ID" value="NZ_BMQB01000003.1"/>
</dbReference>
<dbReference type="InterPro" id="IPR023214">
    <property type="entry name" value="HAD_sf"/>
</dbReference>
<dbReference type="Gene3D" id="3.40.50.1000">
    <property type="entry name" value="HAD superfamily/HAD-like"/>
    <property type="match status" value="1"/>
</dbReference>